<dbReference type="GO" id="GO:0004252">
    <property type="term" value="F:serine-type endopeptidase activity"/>
    <property type="evidence" value="ECO:0007669"/>
    <property type="project" value="UniProtKB-UniRule"/>
</dbReference>
<evidence type="ECO:0000256" key="2">
    <source>
        <dbReference type="ARBA" id="ARBA00022670"/>
    </source>
</evidence>
<sequence>MQILDRSIALGILLTSGYGMAASGDDEKILTVRAVSEPSPEIAQLIDKIAQPVIVRVASGVTFRELIVRQCGGVTESYIELIKDKPEFKKSGLDGPLEEGEIPLPACLYYFKPFDAARVTVRTGDTAYGLYRMKTGGGGTESELVEFFGEPIEDLSKLKPGKELPIAAVSLPVSLPIRPGSEALIEEFRRIDPQGLTVREARSVEGEIVMGMSTGEIAASDDCETPSAPMNAKAVYEAYRFSKELSEDEDINVDGGRANIAIVDNGFFGALSNTPADKAFDGSPFRRKYFKADSEYTLAQVIRLDKVLQPINYSYGLKPDLESGHGTHVTGIVLGGPDLEPYFDRMRSEPWASIAIINIGLGARSLIKGSHELLLAQLRDDNRYRVVNLSITHDGLLDRNVRNNYQNLFSLAENTLFVVAAGNDVGKDVVDKAIIPAALGGAGVPNVITVAAIDGKHKLTKFSNVGQNAVDMAAPGCEVRSWISNSKEIVAMSGTSQATPAVTNEAALQLSLAINAKAATLKNRAISSGDLLPESERGKTVYEVSANPVRSLFLFKDYLDVQDGDSVRSLLGEIVNMPPLTCLVAHGKARKKVEDMFSIKRAEGKSYFFGGMGIGRIQPPCLVVDEGQAGISFVATHEVLSTGEVVKMGTPLEKVWPVERVINFVARTPIDELR</sequence>
<feature type="active site" description="Charge relay system" evidence="5">
    <location>
        <position position="496"/>
    </location>
</feature>
<dbReference type="InterPro" id="IPR022398">
    <property type="entry name" value="Peptidase_S8_His-AS"/>
</dbReference>
<keyword evidence="4 5" id="KW-0720">Serine protease</keyword>
<evidence type="ECO:0000256" key="1">
    <source>
        <dbReference type="ARBA" id="ARBA00011073"/>
    </source>
</evidence>
<dbReference type="InterPro" id="IPR000209">
    <property type="entry name" value="Peptidase_S8/S53_dom"/>
</dbReference>
<gene>
    <name evidence="7" type="ORF">FXN65_15365</name>
</gene>
<dbReference type="PROSITE" id="PS00137">
    <property type="entry name" value="SUBTILASE_HIS"/>
    <property type="match status" value="1"/>
</dbReference>
<name>A0A5J6QLI6_9GAMM</name>
<organism evidence="7 8">
    <name type="scientific">Metapseudomonas lalkuanensis</name>
    <dbReference type="NCBI Taxonomy" id="2604832"/>
    <lineage>
        <taxon>Bacteria</taxon>
        <taxon>Pseudomonadati</taxon>
        <taxon>Pseudomonadota</taxon>
        <taxon>Gammaproteobacteria</taxon>
        <taxon>Pseudomonadales</taxon>
        <taxon>Pseudomonadaceae</taxon>
        <taxon>Metapseudomonas</taxon>
    </lineage>
</organism>
<evidence type="ECO:0000259" key="6">
    <source>
        <dbReference type="Pfam" id="PF00082"/>
    </source>
</evidence>
<dbReference type="PANTHER" id="PTHR43806:SF11">
    <property type="entry name" value="CEREVISIN-RELATED"/>
    <property type="match status" value="1"/>
</dbReference>
<feature type="active site" description="Charge relay system" evidence="5">
    <location>
        <position position="325"/>
    </location>
</feature>
<dbReference type="InterPro" id="IPR015500">
    <property type="entry name" value="Peptidase_S8_subtilisin-rel"/>
</dbReference>
<dbReference type="Pfam" id="PF00082">
    <property type="entry name" value="Peptidase_S8"/>
    <property type="match status" value="1"/>
</dbReference>
<evidence type="ECO:0000313" key="8">
    <source>
        <dbReference type="Proteomes" id="UP000327179"/>
    </source>
</evidence>
<evidence type="ECO:0000256" key="3">
    <source>
        <dbReference type="ARBA" id="ARBA00022801"/>
    </source>
</evidence>
<feature type="domain" description="Peptidase S8/S53" evidence="6">
    <location>
        <begin position="320"/>
        <end position="526"/>
    </location>
</feature>
<dbReference type="InterPro" id="IPR050131">
    <property type="entry name" value="Peptidase_S8_subtilisin-like"/>
</dbReference>
<dbReference type="SUPFAM" id="SSF52743">
    <property type="entry name" value="Subtilisin-like"/>
    <property type="match status" value="1"/>
</dbReference>
<dbReference type="RefSeq" id="WP_151134011.1">
    <property type="nucleotide sequence ID" value="NZ_CP043311.1"/>
</dbReference>
<accession>A0A5J6QLI6</accession>
<comment type="similarity">
    <text evidence="1 5">Belongs to the peptidase S8 family.</text>
</comment>
<evidence type="ECO:0000256" key="5">
    <source>
        <dbReference type="PROSITE-ProRule" id="PRU01240"/>
    </source>
</evidence>
<keyword evidence="8" id="KW-1185">Reference proteome</keyword>
<dbReference type="PROSITE" id="PS51892">
    <property type="entry name" value="SUBTILASE"/>
    <property type="match status" value="1"/>
</dbReference>
<dbReference type="Gene3D" id="3.40.50.200">
    <property type="entry name" value="Peptidase S8/S53 domain"/>
    <property type="match status" value="1"/>
</dbReference>
<dbReference type="GO" id="GO:0006508">
    <property type="term" value="P:proteolysis"/>
    <property type="evidence" value="ECO:0007669"/>
    <property type="project" value="UniProtKB-KW"/>
</dbReference>
<keyword evidence="3 5" id="KW-0378">Hydrolase</keyword>
<dbReference type="PRINTS" id="PR00723">
    <property type="entry name" value="SUBTILISIN"/>
</dbReference>
<evidence type="ECO:0000313" key="7">
    <source>
        <dbReference type="EMBL" id="QEY63364.1"/>
    </source>
</evidence>
<protein>
    <submittedName>
        <fullName evidence="7">S8 family serine peptidase</fullName>
    </submittedName>
</protein>
<keyword evidence="2 5" id="KW-0645">Protease</keyword>
<dbReference type="AlphaFoldDB" id="A0A5J6QLI6"/>
<dbReference type="EMBL" id="CP043311">
    <property type="protein sequence ID" value="QEY63364.1"/>
    <property type="molecule type" value="Genomic_DNA"/>
</dbReference>
<evidence type="ECO:0000256" key="4">
    <source>
        <dbReference type="ARBA" id="ARBA00022825"/>
    </source>
</evidence>
<dbReference type="PANTHER" id="PTHR43806">
    <property type="entry name" value="PEPTIDASE S8"/>
    <property type="match status" value="1"/>
</dbReference>
<dbReference type="Proteomes" id="UP000327179">
    <property type="component" value="Chromosome"/>
</dbReference>
<proteinExistence type="inferred from homology"/>
<dbReference type="InterPro" id="IPR036852">
    <property type="entry name" value="Peptidase_S8/S53_dom_sf"/>
</dbReference>
<dbReference type="KEGG" id="plal:FXN65_15365"/>
<reference evidence="7 8" key="1">
    <citation type="submission" date="2019-08" db="EMBL/GenBank/DDBJ databases">
        <title>Whole-genome Sequencing of e-waste polymer degrading bacterium Pseudomonas sp. strain PE08.</title>
        <authorList>
            <person name="Kirdat K."/>
            <person name="Debbarma P."/>
            <person name="Narawade N."/>
            <person name="Suyal D."/>
            <person name="Thorat V."/>
            <person name="Shouche Y."/>
            <person name="Goel R."/>
            <person name="Yadav A."/>
        </authorList>
    </citation>
    <scope>NUCLEOTIDE SEQUENCE [LARGE SCALE GENOMIC DNA]</scope>
    <source>
        <strain evidence="7 8">PE08</strain>
    </source>
</reference>
<feature type="active site" description="Charge relay system" evidence="5">
    <location>
        <position position="264"/>
    </location>
</feature>
<dbReference type="GO" id="GO:0005615">
    <property type="term" value="C:extracellular space"/>
    <property type="evidence" value="ECO:0007669"/>
    <property type="project" value="TreeGrafter"/>
</dbReference>